<dbReference type="AlphaFoldDB" id="A0A318JWR6"/>
<accession>A0A318JWR6</accession>
<sequence length="175" mass="18830">MLVAGGDSLGGVREDERKKIGDVLAGFAKTGWVGGLHTGMRGAELLETMIGLGLPMDGGEDAHGGLLTREESVEVYVTDDILWMLGLDHEGALPEHEFRLPESMGVPGGAGFTMDEMLALLAEHQCAWEPYPSLTFDDQTSIKTEGGVVVSFEPFEPSAEYVLTAMYASLPEWRG</sequence>
<protein>
    <submittedName>
        <fullName evidence="1">Uncharacterized protein</fullName>
    </submittedName>
</protein>
<dbReference type="EMBL" id="QJKF01000007">
    <property type="protein sequence ID" value="PXX62240.1"/>
    <property type="molecule type" value="Genomic_DNA"/>
</dbReference>
<comment type="caution">
    <text evidence="1">The sequence shown here is derived from an EMBL/GenBank/DDBJ whole genome shotgun (WGS) entry which is preliminary data.</text>
</comment>
<reference evidence="1 2" key="1">
    <citation type="submission" date="2018-05" db="EMBL/GenBank/DDBJ databases">
        <title>Genomic Encyclopedia of Type Strains, Phase IV (KMG-IV): sequencing the most valuable type-strain genomes for metagenomic binning, comparative biology and taxonomic classification.</title>
        <authorList>
            <person name="Goeker M."/>
        </authorList>
    </citation>
    <scope>NUCLEOTIDE SEQUENCE [LARGE SCALE GENOMIC DNA]</scope>
    <source>
        <strain evidence="1 2">DSM 44704</strain>
    </source>
</reference>
<organism evidence="1 2">
    <name type="scientific">Nocardia tenerifensis</name>
    <dbReference type="NCBI Taxonomy" id="228006"/>
    <lineage>
        <taxon>Bacteria</taxon>
        <taxon>Bacillati</taxon>
        <taxon>Actinomycetota</taxon>
        <taxon>Actinomycetes</taxon>
        <taxon>Mycobacteriales</taxon>
        <taxon>Nocardiaceae</taxon>
        <taxon>Nocardia</taxon>
    </lineage>
</organism>
<dbReference type="Proteomes" id="UP000247569">
    <property type="component" value="Unassembled WGS sequence"/>
</dbReference>
<proteinExistence type="predicted"/>
<evidence type="ECO:0000313" key="1">
    <source>
        <dbReference type="EMBL" id="PXX62240.1"/>
    </source>
</evidence>
<keyword evidence="2" id="KW-1185">Reference proteome</keyword>
<evidence type="ECO:0000313" key="2">
    <source>
        <dbReference type="Proteomes" id="UP000247569"/>
    </source>
</evidence>
<gene>
    <name evidence="1" type="ORF">DFR70_107107</name>
</gene>
<name>A0A318JWR6_9NOCA</name>